<dbReference type="PANTHER" id="PTHR43834:SF6">
    <property type="entry name" value="GTPASE DER"/>
    <property type="match status" value="1"/>
</dbReference>
<evidence type="ECO:0000256" key="6">
    <source>
        <dbReference type="ARBA" id="ARBA00023134"/>
    </source>
</evidence>
<comment type="subunit">
    <text evidence="9">Associates with the 50S ribosomal subunit.</text>
</comment>
<dbReference type="NCBIfam" id="TIGR03594">
    <property type="entry name" value="GTPase_EngA"/>
    <property type="match status" value="1"/>
</dbReference>
<evidence type="ECO:0000256" key="11">
    <source>
        <dbReference type="RuleBase" id="RU004481"/>
    </source>
</evidence>
<evidence type="ECO:0000259" key="12">
    <source>
        <dbReference type="PROSITE" id="PS51712"/>
    </source>
</evidence>
<evidence type="ECO:0000256" key="8">
    <source>
        <dbReference type="ARBA" id="ARBA00053470"/>
    </source>
</evidence>
<keyword evidence="5 9" id="KW-0547">Nucleotide-binding</keyword>
<keyword evidence="4 11" id="KW-0677">Repeat</keyword>
<evidence type="ECO:0000256" key="3">
    <source>
        <dbReference type="ARBA" id="ARBA00022517"/>
    </source>
</evidence>
<dbReference type="InterPro" id="IPR031166">
    <property type="entry name" value="G_ENGA"/>
</dbReference>
<dbReference type="InterPro" id="IPR005225">
    <property type="entry name" value="Small_GTP-bd"/>
</dbReference>
<evidence type="ECO:0000256" key="9">
    <source>
        <dbReference type="HAMAP-Rule" id="MF_00195"/>
    </source>
</evidence>
<feature type="domain" description="EngA-type G" evidence="12">
    <location>
        <begin position="179"/>
        <end position="360"/>
    </location>
</feature>
<keyword evidence="6 9" id="KW-0342">GTP-binding</keyword>
<evidence type="ECO:0000256" key="10">
    <source>
        <dbReference type="PROSITE-ProRule" id="PRU01049"/>
    </source>
</evidence>
<dbReference type="InterPro" id="IPR016484">
    <property type="entry name" value="GTPase_Der"/>
</dbReference>
<evidence type="ECO:0000256" key="5">
    <source>
        <dbReference type="ARBA" id="ARBA00022741"/>
    </source>
</evidence>
<dbReference type="EMBL" id="JACOSL010000003">
    <property type="protein sequence ID" value="MBI1755527.1"/>
    <property type="molecule type" value="Genomic_DNA"/>
</dbReference>
<evidence type="ECO:0000256" key="2">
    <source>
        <dbReference type="ARBA" id="ARBA00020953"/>
    </source>
</evidence>
<keyword evidence="3 9" id="KW-0690">Ribosome biogenesis</keyword>
<dbReference type="SMART" id="SM00382">
    <property type="entry name" value="AAA"/>
    <property type="match status" value="2"/>
</dbReference>
<proteinExistence type="inferred from homology"/>
<feature type="binding site" evidence="9">
    <location>
        <begin position="12"/>
        <end position="19"/>
    </location>
    <ligand>
        <name>GTP</name>
        <dbReference type="ChEBI" id="CHEBI:37565"/>
        <label>1</label>
    </ligand>
</feature>
<dbReference type="Pfam" id="PF01926">
    <property type="entry name" value="MMR_HSR1"/>
    <property type="match status" value="2"/>
</dbReference>
<dbReference type="FunFam" id="3.30.300.20:FF:000004">
    <property type="entry name" value="GTPase Der"/>
    <property type="match status" value="1"/>
</dbReference>
<comment type="caution">
    <text evidence="13">The sequence shown here is derived from an EMBL/GenBank/DDBJ whole genome shotgun (WGS) entry which is preliminary data.</text>
</comment>
<feature type="binding site" evidence="9">
    <location>
        <begin position="59"/>
        <end position="63"/>
    </location>
    <ligand>
        <name>GTP</name>
        <dbReference type="ChEBI" id="CHEBI:37565"/>
        <label>1</label>
    </ligand>
</feature>
<dbReference type="Gene3D" id="3.40.50.300">
    <property type="entry name" value="P-loop containing nucleotide triphosphate hydrolases"/>
    <property type="match status" value="2"/>
</dbReference>
<protein>
    <recommendedName>
        <fullName evidence="2 9">GTPase Der</fullName>
    </recommendedName>
    <alternativeName>
        <fullName evidence="7 9">GTP-binding protein EngA</fullName>
    </alternativeName>
</protein>
<feature type="domain" description="EngA-type G" evidence="12">
    <location>
        <begin position="6"/>
        <end position="170"/>
    </location>
</feature>
<dbReference type="PIRSF" id="PIRSF006485">
    <property type="entry name" value="GTP-binding_EngA"/>
    <property type="match status" value="1"/>
</dbReference>
<comment type="similarity">
    <text evidence="1 9 10 11">Belongs to the TRAFAC class TrmE-Era-EngA-EngB-Septin-like GTPase superfamily. EngA (Der) GTPase family.</text>
</comment>
<dbReference type="Proteomes" id="UP000727962">
    <property type="component" value="Unassembled WGS sequence"/>
</dbReference>
<dbReference type="PROSITE" id="PS51712">
    <property type="entry name" value="G_ENGA"/>
    <property type="match status" value="2"/>
</dbReference>
<accession>A0A931LTR0</accession>
<dbReference type="InterPro" id="IPR027417">
    <property type="entry name" value="P-loop_NTPase"/>
</dbReference>
<dbReference type="InterPro" id="IPR003593">
    <property type="entry name" value="AAA+_ATPase"/>
</dbReference>
<dbReference type="FunFam" id="3.40.50.300:FF:000040">
    <property type="entry name" value="GTPase Der"/>
    <property type="match status" value="1"/>
</dbReference>
<evidence type="ECO:0000313" key="14">
    <source>
        <dbReference type="Proteomes" id="UP000727962"/>
    </source>
</evidence>
<dbReference type="HAMAP" id="MF_00195">
    <property type="entry name" value="GTPase_Der"/>
    <property type="match status" value="1"/>
</dbReference>
<dbReference type="Pfam" id="PF14714">
    <property type="entry name" value="KH_dom-like"/>
    <property type="match status" value="1"/>
</dbReference>
<sequence length="447" mass="49812">MRSKLPVVVIVGRPNVGKSTLFNRLIRQRVAVVDDAPGVTRDRLYAEAQWDGKKFQVVDTGGIVFQETDPLHEQIRVQAQIALEEADVVLFLTEAITGLSPDDRDLADHLRGIKKPVLIVPNKADNAQREQLANDFYALGLGQIWPVSSLSGRGVEDLMDEVAKLLPEATEAADEREEVKLAIIGRPNVGKSSLLNAFAGEKRVIVSDLPGTTRDSIDTQLEYRGEKFRLVDTAGIRRKGKIQGSIEYYMVDRAQKAIDRADCGLVVVDGVEGLTDGDKRVAKLAHDAGKACVLAVNKWDRKEPDDMMRKRTPLKRDFERIIRDELPEIGYAPICFTSATEGFGLEPALNLVLSAVENHSFRLSTGQVNRLIGDAVFRRPYSRKGRMLKIYYATQVSTRPPTFAMFCNDPDLVHFSYQNYLLNQIRASYPMAGTPIRILLRASHGAR</sequence>
<feature type="binding site" evidence="9">
    <location>
        <begin position="232"/>
        <end position="236"/>
    </location>
    <ligand>
        <name>GTP</name>
        <dbReference type="ChEBI" id="CHEBI:37565"/>
        <label>2</label>
    </ligand>
</feature>
<dbReference type="InterPro" id="IPR015946">
    <property type="entry name" value="KH_dom-like_a/b"/>
</dbReference>
<dbReference type="PANTHER" id="PTHR43834">
    <property type="entry name" value="GTPASE DER"/>
    <property type="match status" value="1"/>
</dbReference>
<feature type="binding site" evidence="9">
    <location>
        <begin position="185"/>
        <end position="192"/>
    </location>
    <ligand>
        <name>GTP</name>
        <dbReference type="ChEBI" id="CHEBI:37565"/>
        <label>2</label>
    </ligand>
</feature>
<evidence type="ECO:0000256" key="1">
    <source>
        <dbReference type="ARBA" id="ARBA00008279"/>
    </source>
</evidence>
<evidence type="ECO:0000313" key="13">
    <source>
        <dbReference type="EMBL" id="MBI1755527.1"/>
    </source>
</evidence>
<dbReference type="CDD" id="cd01894">
    <property type="entry name" value="EngA1"/>
    <property type="match status" value="1"/>
</dbReference>
<dbReference type="NCBIfam" id="TIGR00231">
    <property type="entry name" value="small_GTP"/>
    <property type="match status" value="2"/>
</dbReference>
<evidence type="ECO:0000256" key="4">
    <source>
        <dbReference type="ARBA" id="ARBA00022737"/>
    </source>
</evidence>
<dbReference type="GO" id="GO:0042254">
    <property type="term" value="P:ribosome biogenesis"/>
    <property type="evidence" value="ECO:0007669"/>
    <property type="project" value="UniProtKB-KW"/>
</dbReference>
<gene>
    <name evidence="9 13" type="primary">der</name>
    <name evidence="13" type="ORF">HYR64_00280</name>
</gene>
<organism evidence="13 14">
    <name type="scientific">Fimbriimonas ginsengisoli</name>
    <dbReference type="NCBI Taxonomy" id="1005039"/>
    <lineage>
        <taxon>Bacteria</taxon>
        <taxon>Bacillati</taxon>
        <taxon>Armatimonadota</taxon>
        <taxon>Fimbriimonadia</taxon>
        <taxon>Fimbriimonadales</taxon>
        <taxon>Fimbriimonadaceae</taxon>
        <taxon>Fimbriimonas</taxon>
    </lineage>
</organism>
<dbReference type="GO" id="GO:0005525">
    <property type="term" value="F:GTP binding"/>
    <property type="evidence" value="ECO:0007669"/>
    <property type="project" value="UniProtKB-UniRule"/>
</dbReference>
<dbReference type="InterPro" id="IPR032859">
    <property type="entry name" value="KH_dom-like"/>
</dbReference>
<evidence type="ECO:0000256" key="7">
    <source>
        <dbReference type="ARBA" id="ARBA00032345"/>
    </source>
</evidence>
<dbReference type="SUPFAM" id="SSF52540">
    <property type="entry name" value="P-loop containing nucleoside triphosphate hydrolases"/>
    <property type="match status" value="2"/>
</dbReference>
<feature type="binding site" evidence="9">
    <location>
        <begin position="297"/>
        <end position="300"/>
    </location>
    <ligand>
        <name>GTP</name>
        <dbReference type="ChEBI" id="CHEBI:37565"/>
        <label>2</label>
    </ligand>
</feature>
<name>A0A931LTR0_FIMGI</name>
<reference evidence="13" key="1">
    <citation type="submission" date="2020-07" db="EMBL/GenBank/DDBJ databases">
        <title>Huge and variable diversity of episymbiotic CPR bacteria and DPANN archaea in groundwater ecosystems.</title>
        <authorList>
            <person name="He C.Y."/>
            <person name="Keren R."/>
            <person name="Whittaker M."/>
            <person name="Farag I.F."/>
            <person name="Doudna J."/>
            <person name="Cate J.H.D."/>
            <person name="Banfield J.F."/>
        </authorList>
    </citation>
    <scope>NUCLEOTIDE SEQUENCE</scope>
    <source>
        <strain evidence="13">NC_groundwater_17_Pr7_B-0.1um_64_12</strain>
    </source>
</reference>
<dbReference type="InterPro" id="IPR006073">
    <property type="entry name" value="GTP-bd"/>
</dbReference>
<dbReference type="FunFam" id="3.40.50.300:FF:000057">
    <property type="entry name" value="GTPase Der"/>
    <property type="match status" value="1"/>
</dbReference>
<dbReference type="Gene3D" id="3.30.300.20">
    <property type="match status" value="1"/>
</dbReference>
<comment type="function">
    <text evidence="8 9 11">GTPase that plays an essential role in the late steps of ribosome biogenesis.</text>
</comment>
<feature type="binding site" evidence="9">
    <location>
        <begin position="122"/>
        <end position="125"/>
    </location>
    <ligand>
        <name>GTP</name>
        <dbReference type="ChEBI" id="CHEBI:37565"/>
        <label>1</label>
    </ligand>
</feature>
<dbReference type="AlphaFoldDB" id="A0A931LTR0"/>
<dbReference type="GO" id="GO:0043022">
    <property type="term" value="F:ribosome binding"/>
    <property type="evidence" value="ECO:0007669"/>
    <property type="project" value="TreeGrafter"/>
</dbReference>
<dbReference type="CDD" id="cd01895">
    <property type="entry name" value="EngA2"/>
    <property type="match status" value="1"/>
</dbReference>